<gene>
    <name evidence="1" type="primary">PPP2R4_1</name>
    <name evidence="1" type="ORF">EV182_006458</name>
</gene>
<evidence type="ECO:0000313" key="2">
    <source>
        <dbReference type="Proteomes" id="UP001145114"/>
    </source>
</evidence>
<proteinExistence type="predicted"/>
<keyword evidence="2" id="KW-1185">Reference proteome</keyword>
<reference evidence="1" key="1">
    <citation type="submission" date="2022-06" db="EMBL/GenBank/DDBJ databases">
        <title>Phylogenomic reconstructions and comparative analyses of Kickxellomycotina fungi.</title>
        <authorList>
            <person name="Reynolds N.K."/>
            <person name="Stajich J.E."/>
            <person name="Barry K."/>
            <person name="Grigoriev I.V."/>
            <person name="Crous P."/>
            <person name="Smith M.E."/>
        </authorList>
    </citation>
    <scope>NUCLEOTIDE SEQUENCE</scope>
    <source>
        <strain evidence="1">RSA 2271</strain>
    </source>
</reference>
<dbReference type="EMBL" id="JAMZIH010007802">
    <property type="protein sequence ID" value="KAJ1672808.1"/>
    <property type="molecule type" value="Genomic_DNA"/>
</dbReference>
<name>A0ACC1H8P8_9FUNG</name>
<organism evidence="1 2">
    <name type="scientific">Spiromyces aspiralis</name>
    <dbReference type="NCBI Taxonomy" id="68401"/>
    <lineage>
        <taxon>Eukaryota</taxon>
        <taxon>Fungi</taxon>
        <taxon>Fungi incertae sedis</taxon>
        <taxon>Zoopagomycota</taxon>
        <taxon>Kickxellomycotina</taxon>
        <taxon>Kickxellomycetes</taxon>
        <taxon>Kickxellales</taxon>
        <taxon>Kickxellaceae</taxon>
        <taxon>Spiromyces</taxon>
    </lineage>
</organism>
<protein>
    <submittedName>
        <fullName evidence="1">Serine/threonine-protein phosphatase 2A activator</fullName>
    </submittedName>
</protein>
<comment type="caution">
    <text evidence="1">The sequence shown here is derived from an EMBL/GenBank/DDBJ whole genome shotgun (WGS) entry which is preliminary data.</text>
</comment>
<accession>A0ACC1H8P8</accession>
<sequence length="110" mass="12317">MPCASRARGPAVLYIATIGSSTVPAISIDPKTVDCEHREYLYLGGIKFIFEMKKGPFFEHSRQLYDISGVQTWEKVNKGLSKMYDVEVLSKSPVVQHLVFGSLFSFEPSL</sequence>
<dbReference type="Proteomes" id="UP001145114">
    <property type="component" value="Unassembled WGS sequence"/>
</dbReference>
<evidence type="ECO:0000313" key="1">
    <source>
        <dbReference type="EMBL" id="KAJ1672808.1"/>
    </source>
</evidence>